<keyword evidence="3 4" id="KW-0067">ATP-binding</keyword>
<dbReference type="InterPro" id="IPR024185">
    <property type="entry name" value="FTHF_cligase-like_sf"/>
</dbReference>
<name>A0AAC9YPR4_9ACTN</name>
<dbReference type="Pfam" id="PF01812">
    <property type="entry name" value="5-FTHF_cyc-lig"/>
    <property type="match status" value="1"/>
</dbReference>
<dbReference type="Proteomes" id="UP000217144">
    <property type="component" value="Chromosome"/>
</dbReference>
<keyword evidence="5" id="KW-0479">Metal-binding</keyword>
<comment type="cofactor">
    <cofactor evidence="5">
        <name>Mg(2+)</name>
        <dbReference type="ChEBI" id="CHEBI:18420"/>
    </cofactor>
</comment>
<dbReference type="GO" id="GO:0046872">
    <property type="term" value="F:metal ion binding"/>
    <property type="evidence" value="ECO:0007669"/>
    <property type="project" value="UniProtKB-KW"/>
</dbReference>
<gene>
    <name evidence="6" type="ORF">A1s21148_00730</name>
</gene>
<dbReference type="GO" id="GO:0005524">
    <property type="term" value="F:ATP binding"/>
    <property type="evidence" value="ECO:0007669"/>
    <property type="project" value="UniProtKB-KW"/>
</dbReference>
<keyword evidence="2 4" id="KW-0547">Nucleotide-binding</keyword>
<dbReference type="InterPro" id="IPR037171">
    <property type="entry name" value="NagB/RpiA_transferase-like"/>
</dbReference>
<dbReference type="GO" id="GO:0035999">
    <property type="term" value="P:tetrahydrofolate interconversion"/>
    <property type="evidence" value="ECO:0007669"/>
    <property type="project" value="TreeGrafter"/>
</dbReference>
<dbReference type="RefSeq" id="WP_095670593.1">
    <property type="nucleotide sequence ID" value="NZ_CP016769.1"/>
</dbReference>
<dbReference type="KEGG" id="plan:A1s21148_00730"/>
<dbReference type="NCBIfam" id="TIGR02727">
    <property type="entry name" value="MTHFS_bact"/>
    <property type="match status" value="1"/>
</dbReference>
<dbReference type="Gene3D" id="3.40.50.10420">
    <property type="entry name" value="NagB/RpiA/CoA transferase-like"/>
    <property type="match status" value="1"/>
</dbReference>
<dbReference type="GO" id="GO:0030272">
    <property type="term" value="F:5-formyltetrahydrofolate cyclo-ligase activity"/>
    <property type="evidence" value="ECO:0007669"/>
    <property type="project" value="UniProtKB-EC"/>
</dbReference>
<dbReference type="SUPFAM" id="SSF100950">
    <property type="entry name" value="NagB/RpiA/CoA transferase-like"/>
    <property type="match status" value="1"/>
</dbReference>
<dbReference type="PIRSF" id="PIRSF006806">
    <property type="entry name" value="FTHF_cligase"/>
    <property type="match status" value="1"/>
</dbReference>
<dbReference type="GO" id="GO:0009396">
    <property type="term" value="P:folic acid-containing compound biosynthetic process"/>
    <property type="evidence" value="ECO:0007669"/>
    <property type="project" value="TreeGrafter"/>
</dbReference>
<accession>A0AAC9YPR4</accession>
<proteinExistence type="inferred from homology"/>
<protein>
    <recommendedName>
        <fullName evidence="5">5-formyltetrahydrofolate cyclo-ligase</fullName>
        <ecNumber evidence="5">6.3.3.2</ecNumber>
    </recommendedName>
</protein>
<sequence length="185" mass="20495">MSATSEKSELRTRYRFERHERYLDHSFSHLATSSEFSKASAIASYISYGDEPNTQELNEALLKSGKDLYLPRVNGVDLAWVRWSGASDQLAPSKLSKQLLEPTGAALTDLSVINLIVVPALRIDRSGYRLGQGGGFYDRALPKLSAWSIGLIHPDEISSVDLPREEFDVPLNAAATPDLILRFNS</sequence>
<dbReference type="AlphaFoldDB" id="A0AAC9YPR4"/>
<feature type="binding site" evidence="4">
    <location>
        <begin position="129"/>
        <end position="137"/>
    </location>
    <ligand>
        <name>ATP</name>
        <dbReference type="ChEBI" id="CHEBI:30616"/>
    </ligand>
</feature>
<evidence type="ECO:0000313" key="6">
    <source>
        <dbReference type="EMBL" id="ASY10105.1"/>
    </source>
</evidence>
<reference evidence="6 7" key="1">
    <citation type="submission" date="2016-07" db="EMBL/GenBank/DDBJ databases">
        <title>High microdiversification within the ubiquitous acI lineage of Actinobacteria.</title>
        <authorList>
            <person name="Neuenschwander S.M."/>
            <person name="Salcher M."/>
            <person name="Ghai R."/>
            <person name="Pernthaler J."/>
        </authorList>
    </citation>
    <scope>NUCLEOTIDE SEQUENCE [LARGE SCALE GENOMIC DNA]</scope>
    <source>
        <strain evidence="6">MMS-21-148</strain>
    </source>
</reference>
<comment type="catalytic activity">
    <reaction evidence="5">
        <text>(6S)-5-formyl-5,6,7,8-tetrahydrofolate + ATP = (6R)-5,10-methenyltetrahydrofolate + ADP + phosphate</text>
        <dbReference type="Rhea" id="RHEA:10488"/>
        <dbReference type="ChEBI" id="CHEBI:30616"/>
        <dbReference type="ChEBI" id="CHEBI:43474"/>
        <dbReference type="ChEBI" id="CHEBI:57455"/>
        <dbReference type="ChEBI" id="CHEBI:57457"/>
        <dbReference type="ChEBI" id="CHEBI:456216"/>
        <dbReference type="EC" id="6.3.3.2"/>
    </reaction>
</comment>
<evidence type="ECO:0000256" key="1">
    <source>
        <dbReference type="ARBA" id="ARBA00010638"/>
    </source>
</evidence>
<keyword evidence="5" id="KW-0460">Magnesium</keyword>
<dbReference type="InterPro" id="IPR002698">
    <property type="entry name" value="FTHF_cligase"/>
</dbReference>
<dbReference type="PANTHER" id="PTHR23407:SF1">
    <property type="entry name" value="5-FORMYLTETRAHYDROFOLATE CYCLO-LIGASE"/>
    <property type="match status" value="1"/>
</dbReference>
<comment type="similarity">
    <text evidence="1 5">Belongs to the 5-formyltetrahydrofolate cyclo-ligase family.</text>
</comment>
<keyword evidence="7" id="KW-1185">Reference proteome</keyword>
<evidence type="ECO:0000313" key="7">
    <source>
        <dbReference type="Proteomes" id="UP000217144"/>
    </source>
</evidence>
<dbReference type="EC" id="6.3.3.2" evidence="5"/>
<evidence type="ECO:0000256" key="3">
    <source>
        <dbReference type="ARBA" id="ARBA00022840"/>
    </source>
</evidence>
<feature type="binding site" evidence="4">
    <location>
        <position position="46"/>
    </location>
    <ligand>
        <name>substrate</name>
    </ligand>
</feature>
<evidence type="ECO:0000256" key="4">
    <source>
        <dbReference type="PIRSR" id="PIRSR006806-1"/>
    </source>
</evidence>
<dbReference type="PANTHER" id="PTHR23407">
    <property type="entry name" value="ATPASE INHIBITOR/5-FORMYLTETRAHYDROFOLATE CYCLO-LIGASE"/>
    <property type="match status" value="1"/>
</dbReference>
<evidence type="ECO:0000256" key="2">
    <source>
        <dbReference type="ARBA" id="ARBA00022741"/>
    </source>
</evidence>
<feature type="binding site" evidence="4">
    <location>
        <position position="51"/>
    </location>
    <ligand>
        <name>substrate</name>
    </ligand>
</feature>
<organism evidence="6 7">
    <name type="scientific">Candidatus Planktophila lacus</name>
    <dbReference type="NCBI Taxonomy" id="1884913"/>
    <lineage>
        <taxon>Bacteria</taxon>
        <taxon>Bacillati</taxon>
        <taxon>Actinomycetota</taxon>
        <taxon>Actinomycetes</taxon>
        <taxon>Candidatus Nanopelagicales</taxon>
        <taxon>Candidatus Nanopelagicaceae</taxon>
        <taxon>Candidatus Planktophila</taxon>
    </lineage>
</organism>
<dbReference type="EMBL" id="CP016769">
    <property type="protein sequence ID" value="ASY10105.1"/>
    <property type="molecule type" value="Genomic_DNA"/>
</dbReference>
<evidence type="ECO:0000256" key="5">
    <source>
        <dbReference type="RuleBase" id="RU361279"/>
    </source>
</evidence>